<name>A0A4R7F7S9_9FLAO</name>
<feature type="transmembrane region" description="Helical" evidence="1">
    <location>
        <begin position="69"/>
        <end position="89"/>
    </location>
</feature>
<feature type="transmembrane region" description="Helical" evidence="1">
    <location>
        <begin position="28"/>
        <end position="49"/>
    </location>
</feature>
<dbReference type="OrthoDB" id="9818640at2"/>
<gene>
    <name evidence="2" type="ORF">C8P70_105126</name>
</gene>
<comment type="caution">
    <text evidence="2">The sequence shown here is derived from an EMBL/GenBank/DDBJ whole genome shotgun (WGS) entry which is preliminary data.</text>
</comment>
<protein>
    <submittedName>
        <fullName evidence="2">Uncharacterized protein</fullName>
    </submittedName>
</protein>
<evidence type="ECO:0000313" key="2">
    <source>
        <dbReference type="EMBL" id="TDS64274.1"/>
    </source>
</evidence>
<dbReference type="AlphaFoldDB" id="A0A4R7F7S9"/>
<sequence length="264" mass="30444">MIRNKQTLSKKERKDLIMRYRSAQANKWVGLILTGCLTYLSYLLIRLVYDEIRSNRYSIKDAEIIDLGLVVLIFGTLAIFTVWITIFAFRWMFLAYRKKAILFEKDKIHSKKEVIRGQLVGVGGRRQGFSFKFDNGEEVSVDFSYLISGGYRIINSAILTNAEVEITRLPHSLLCYGVRYIQLSEQKQELMQGTQKQVTVSGTITFAFVFEVGLKVKYKGIIKLDRPQMIIQIGNYPIKLAVTELPIPGSYTKQIVQKYMEIEL</sequence>
<organism evidence="2 3">
    <name type="scientific">Myroides indicus</name>
    <dbReference type="NCBI Taxonomy" id="1323422"/>
    <lineage>
        <taxon>Bacteria</taxon>
        <taxon>Pseudomonadati</taxon>
        <taxon>Bacteroidota</taxon>
        <taxon>Flavobacteriia</taxon>
        <taxon>Flavobacteriales</taxon>
        <taxon>Flavobacteriaceae</taxon>
        <taxon>Myroides</taxon>
    </lineage>
</organism>
<evidence type="ECO:0000256" key="1">
    <source>
        <dbReference type="SAM" id="Phobius"/>
    </source>
</evidence>
<dbReference type="Proteomes" id="UP000295215">
    <property type="component" value="Unassembled WGS sequence"/>
</dbReference>
<keyword evidence="3" id="KW-1185">Reference proteome</keyword>
<reference evidence="2 3" key="1">
    <citation type="submission" date="2019-03" db="EMBL/GenBank/DDBJ databases">
        <title>Genomic Encyclopedia of Archaeal and Bacterial Type Strains, Phase II (KMG-II): from individual species to whole genera.</title>
        <authorList>
            <person name="Goeker M."/>
        </authorList>
    </citation>
    <scope>NUCLEOTIDE SEQUENCE [LARGE SCALE GENOMIC DNA]</scope>
    <source>
        <strain evidence="2 3">DSM 28213</strain>
    </source>
</reference>
<accession>A0A4R7F7S9</accession>
<dbReference type="EMBL" id="SOAG01000005">
    <property type="protein sequence ID" value="TDS64274.1"/>
    <property type="molecule type" value="Genomic_DNA"/>
</dbReference>
<keyword evidence="1" id="KW-0812">Transmembrane</keyword>
<evidence type="ECO:0000313" key="3">
    <source>
        <dbReference type="Proteomes" id="UP000295215"/>
    </source>
</evidence>
<dbReference type="RefSeq" id="WP_133711962.1">
    <property type="nucleotide sequence ID" value="NZ_SOAG01000005.1"/>
</dbReference>
<keyword evidence="1" id="KW-1133">Transmembrane helix</keyword>
<keyword evidence="1" id="KW-0472">Membrane</keyword>
<proteinExistence type="predicted"/>